<keyword evidence="2" id="KW-1185">Reference proteome</keyword>
<sequence>MKFYEKDNFFVLLGENEKAPFGGYLYELKLSRNIGKHSTEIIPKLDIKIDSCGGGGYSITTTILYKNEYTIKIPVDDNVFTNSKFSYPFS</sequence>
<gene>
    <name evidence="1" type="ORF">HHU12_21405</name>
</gene>
<name>A0A7X9RXF3_9BACT</name>
<evidence type="ECO:0000313" key="1">
    <source>
        <dbReference type="EMBL" id="NME70547.1"/>
    </source>
</evidence>
<dbReference type="Proteomes" id="UP000576082">
    <property type="component" value="Unassembled WGS sequence"/>
</dbReference>
<comment type="caution">
    <text evidence="1">The sequence shown here is derived from an EMBL/GenBank/DDBJ whole genome shotgun (WGS) entry which is preliminary data.</text>
</comment>
<reference evidence="1 2" key="1">
    <citation type="submission" date="2020-04" db="EMBL/GenBank/DDBJ databases">
        <title>Flammeovirga sp. SR4, a novel species isolated from seawater.</title>
        <authorList>
            <person name="Wang X."/>
        </authorList>
    </citation>
    <scope>NUCLEOTIDE SEQUENCE [LARGE SCALE GENOMIC DNA]</scope>
    <source>
        <strain evidence="1 2">ATCC 23126</strain>
    </source>
</reference>
<dbReference type="EMBL" id="JABANE010000067">
    <property type="protein sequence ID" value="NME70547.1"/>
    <property type="molecule type" value="Genomic_DNA"/>
</dbReference>
<protein>
    <submittedName>
        <fullName evidence="1">Uncharacterized protein</fullName>
    </submittedName>
</protein>
<dbReference type="AlphaFoldDB" id="A0A7X9RXF3"/>
<dbReference type="RefSeq" id="WP_169658780.1">
    <property type="nucleotide sequence ID" value="NZ_JABANE010000067.1"/>
</dbReference>
<organism evidence="1 2">
    <name type="scientific">Flammeovirga aprica JL-4</name>
    <dbReference type="NCBI Taxonomy" id="694437"/>
    <lineage>
        <taxon>Bacteria</taxon>
        <taxon>Pseudomonadati</taxon>
        <taxon>Bacteroidota</taxon>
        <taxon>Cytophagia</taxon>
        <taxon>Cytophagales</taxon>
        <taxon>Flammeovirgaceae</taxon>
        <taxon>Flammeovirga</taxon>
    </lineage>
</organism>
<evidence type="ECO:0000313" key="2">
    <source>
        <dbReference type="Proteomes" id="UP000576082"/>
    </source>
</evidence>
<proteinExistence type="predicted"/>
<accession>A0A7X9RXF3</accession>